<dbReference type="EMBL" id="FXAM01000001">
    <property type="protein sequence ID" value="SMF97190.1"/>
    <property type="molecule type" value="Genomic_DNA"/>
</dbReference>
<dbReference type="STRING" id="1760988.SAMN02949497_4609"/>
<organism evidence="2 3">
    <name type="scientific">Methylomagnum ishizawai</name>
    <dbReference type="NCBI Taxonomy" id="1760988"/>
    <lineage>
        <taxon>Bacteria</taxon>
        <taxon>Pseudomonadati</taxon>
        <taxon>Pseudomonadota</taxon>
        <taxon>Gammaproteobacteria</taxon>
        <taxon>Methylococcales</taxon>
        <taxon>Methylococcaceae</taxon>
        <taxon>Methylomagnum</taxon>
    </lineage>
</organism>
<feature type="transmembrane region" description="Helical" evidence="1">
    <location>
        <begin position="211"/>
        <end position="230"/>
    </location>
</feature>
<evidence type="ECO:0000313" key="3">
    <source>
        <dbReference type="Proteomes" id="UP000192923"/>
    </source>
</evidence>
<feature type="transmembrane region" description="Helical" evidence="1">
    <location>
        <begin position="95"/>
        <end position="113"/>
    </location>
</feature>
<sequence>MAGLFRNRPASASRRAENAVRHDPKTVAAVLAMLAVYGYLFTHAATALGLPAPEDLARWLGWVPEGVFDTDHNVDSKLWMYRADTDALDTDDQRLVLFGAVAGAFLSAYFLPLRHKRTALVLWFLLAGWVVYGGAALAGLLAAHGVVYLLFHACPPRFGLAIAAASGGLGYWALAGGDAGAAPALLAGWAVMELYRHGLPRLERQPRALAAARIVAIQSALIVVLLGALAEGLGSHAWKLPLGILLFFWQWERLMLYHIDYNQRQVPQDLAFREYLAVFLTPAALPNWHWGVAIGQGYRYLDETYLAEDKNKLAWEGVKIWGVALLYLVFGEYLRLRLVAGFAALGLDVHQAHTKQLVCDYVATHTATTASVLLTTLLDQVRWFLVWAAVLHFKTGVWRVFGYRMDPYFDRPWLATNLVSFWTRFTFHYREFLVRAFFYPVFFRFFKQHTRLRIFVATMAAACFGNLFWGHVPEEFFYKGLRFENFWGVLQTWPYFVLLGLGIALTELYLLGKRSKRKPWTWDGRWPLDILAVYGTLQFYALIHVFARPCQGGTLADYGRLFLIGLGLSG</sequence>
<reference evidence="2 3" key="1">
    <citation type="submission" date="2016-12" db="EMBL/GenBank/DDBJ databases">
        <authorList>
            <person name="Song W.-J."/>
            <person name="Kurnit D.M."/>
        </authorList>
    </citation>
    <scope>NUCLEOTIDE SEQUENCE [LARGE SCALE GENOMIC DNA]</scope>
    <source>
        <strain evidence="2 3">175</strain>
    </source>
</reference>
<feature type="transmembrane region" description="Helical" evidence="1">
    <location>
        <begin position="27"/>
        <end position="50"/>
    </location>
</feature>
<evidence type="ECO:0008006" key="4">
    <source>
        <dbReference type="Google" id="ProtNLM"/>
    </source>
</evidence>
<dbReference type="AlphaFoldDB" id="A0A1Y6D442"/>
<accession>A0A1Y6D442</accession>
<dbReference type="RefSeq" id="WP_085216002.1">
    <property type="nucleotide sequence ID" value="NZ_FXAM01000001.1"/>
</dbReference>
<keyword evidence="3" id="KW-1185">Reference proteome</keyword>
<feature type="transmembrane region" description="Helical" evidence="1">
    <location>
        <begin position="383"/>
        <end position="401"/>
    </location>
</feature>
<feature type="transmembrane region" description="Helical" evidence="1">
    <location>
        <begin position="120"/>
        <end position="151"/>
    </location>
</feature>
<feature type="transmembrane region" description="Helical" evidence="1">
    <location>
        <begin position="171"/>
        <end position="191"/>
    </location>
</feature>
<evidence type="ECO:0000313" key="2">
    <source>
        <dbReference type="EMBL" id="SMF97190.1"/>
    </source>
</evidence>
<evidence type="ECO:0000256" key="1">
    <source>
        <dbReference type="SAM" id="Phobius"/>
    </source>
</evidence>
<gene>
    <name evidence="2" type="ORF">SAMN02949497_4609</name>
</gene>
<keyword evidence="1" id="KW-1133">Transmembrane helix</keyword>
<proteinExistence type="predicted"/>
<name>A0A1Y6D442_9GAMM</name>
<keyword evidence="1" id="KW-0812">Transmembrane</keyword>
<keyword evidence="1" id="KW-0472">Membrane</keyword>
<feature type="transmembrane region" description="Helical" evidence="1">
    <location>
        <begin position="454"/>
        <end position="472"/>
    </location>
</feature>
<dbReference type="OrthoDB" id="139172at2"/>
<protein>
    <recommendedName>
        <fullName evidence="4">D-alanyl-lipoteichoic acid acyltransferase DltB, MBOAT superfamily</fullName>
    </recommendedName>
</protein>
<dbReference type="Proteomes" id="UP000192923">
    <property type="component" value="Unassembled WGS sequence"/>
</dbReference>
<feature type="transmembrane region" description="Helical" evidence="1">
    <location>
        <begin position="492"/>
        <end position="511"/>
    </location>
</feature>